<reference evidence="1 2" key="1">
    <citation type="submission" date="2016-04" db="EMBL/GenBank/DDBJ databases">
        <title>Sequence analysis of the Plodia interpunctella granulovirus genome: Discovery of an unusual inhibitor-of-apoptosis (IAP) gene.</title>
        <authorList>
            <person name="Harrison R.L."/>
            <person name="Rowley D.L."/>
            <person name="Funk C.J."/>
        </authorList>
    </citation>
    <scope>NUCLEOTIDE SEQUENCE [LARGE SCALE GENOMIC DNA]</scope>
    <source>
        <strain evidence="1">Cambridge</strain>
    </source>
</reference>
<evidence type="ECO:0000313" key="1">
    <source>
        <dbReference type="EMBL" id="APO13948.1"/>
    </source>
</evidence>
<sequence>MKRACEGNDAPNKHQKGAMSLEDEVWAGEERCIVTGESIDANCVGMTVRIIDGGSLLFWNVVLIQGDVNLFERCRSDIIKYILRRQPRTEILTLYVSL</sequence>
<keyword evidence="2" id="KW-1185">Reference proteome</keyword>
<evidence type="ECO:0000313" key="2">
    <source>
        <dbReference type="Proteomes" id="UP000204293"/>
    </source>
</evidence>
<dbReference type="GeneID" id="30685068"/>
<dbReference type="KEGG" id="vg:30685068"/>
<accession>A0A1L5JH60</accession>
<protein>
    <submittedName>
        <fullName evidence="1">ORF64</fullName>
    </submittedName>
</protein>
<organism evidence="1 2">
    <name type="scientific">Plodia interpunctella granulovirus</name>
    <dbReference type="NCBI Taxonomy" id="262175"/>
    <lineage>
        <taxon>Viruses</taxon>
        <taxon>Viruses incertae sedis</taxon>
        <taxon>Naldaviricetes</taxon>
        <taxon>Lefavirales</taxon>
        <taxon>Baculoviridae</taxon>
        <taxon>Betabaculovirus</taxon>
        <taxon>Betabaculovirus plinterpunctellae</taxon>
    </lineage>
</organism>
<dbReference type="Proteomes" id="UP000204293">
    <property type="component" value="Segment"/>
</dbReference>
<dbReference type="RefSeq" id="YP_009330196.1">
    <property type="nucleotide sequence ID" value="NC_032255.1"/>
</dbReference>
<dbReference type="EMBL" id="KX151395">
    <property type="protein sequence ID" value="APO13948.1"/>
    <property type="molecule type" value="Genomic_DNA"/>
</dbReference>
<name>A0A1L5JH60_9BBAC</name>
<proteinExistence type="predicted"/>
<dbReference type="OrthoDB" id="32897at10239"/>